<dbReference type="Gene3D" id="2.60.40.10">
    <property type="entry name" value="Immunoglobulins"/>
    <property type="match status" value="4"/>
</dbReference>
<dbReference type="InterPro" id="IPR013783">
    <property type="entry name" value="Ig-like_fold"/>
</dbReference>
<dbReference type="OrthoDB" id="6610399at2759"/>
<keyword evidence="3" id="KW-0675">Receptor</keyword>
<name>A0A6G0YCD3_APHCR</name>
<feature type="domain" description="Fibronectin type-III" evidence="2">
    <location>
        <begin position="363"/>
        <end position="463"/>
    </location>
</feature>
<dbReference type="InterPro" id="IPR036116">
    <property type="entry name" value="FN3_sf"/>
</dbReference>
<dbReference type="Pfam" id="PF00041">
    <property type="entry name" value="fn3"/>
    <property type="match status" value="3"/>
</dbReference>
<dbReference type="EMBL" id="VUJU01004777">
    <property type="protein sequence ID" value="KAF0753286.1"/>
    <property type="molecule type" value="Genomic_DNA"/>
</dbReference>
<keyword evidence="1" id="KW-0677">Repeat</keyword>
<dbReference type="PANTHER" id="PTHR46708:SF2">
    <property type="entry name" value="FIBRONECTIN TYPE-III DOMAIN-CONTAINING PROTEIN"/>
    <property type="match status" value="1"/>
</dbReference>
<dbReference type="SUPFAM" id="SSF49265">
    <property type="entry name" value="Fibronectin type III"/>
    <property type="match status" value="3"/>
</dbReference>
<dbReference type="InterPro" id="IPR003961">
    <property type="entry name" value="FN3_dom"/>
</dbReference>
<feature type="non-terminal residue" evidence="3">
    <location>
        <position position="1"/>
    </location>
</feature>
<feature type="domain" description="Fibronectin type-III" evidence="2">
    <location>
        <begin position="547"/>
        <end position="649"/>
    </location>
</feature>
<feature type="domain" description="Fibronectin type-III" evidence="2">
    <location>
        <begin position="154"/>
        <end position="256"/>
    </location>
</feature>
<dbReference type="PROSITE" id="PS50853">
    <property type="entry name" value="FN3"/>
    <property type="match status" value="3"/>
</dbReference>
<keyword evidence="4" id="KW-1185">Reference proteome</keyword>
<organism evidence="3 4">
    <name type="scientific">Aphis craccivora</name>
    <name type="common">Cowpea aphid</name>
    <dbReference type="NCBI Taxonomy" id="307492"/>
    <lineage>
        <taxon>Eukaryota</taxon>
        <taxon>Metazoa</taxon>
        <taxon>Ecdysozoa</taxon>
        <taxon>Arthropoda</taxon>
        <taxon>Hexapoda</taxon>
        <taxon>Insecta</taxon>
        <taxon>Pterygota</taxon>
        <taxon>Neoptera</taxon>
        <taxon>Paraneoptera</taxon>
        <taxon>Hemiptera</taxon>
        <taxon>Sternorrhyncha</taxon>
        <taxon>Aphidomorpha</taxon>
        <taxon>Aphidoidea</taxon>
        <taxon>Aphididae</taxon>
        <taxon>Aphidini</taxon>
        <taxon>Aphis</taxon>
        <taxon>Aphis</taxon>
    </lineage>
</organism>
<keyword evidence="3" id="KW-0418">Kinase</keyword>
<evidence type="ECO:0000256" key="1">
    <source>
        <dbReference type="ARBA" id="ARBA00022737"/>
    </source>
</evidence>
<dbReference type="CDD" id="cd00063">
    <property type="entry name" value="FN3"/>
    <property type="match status" value="3"/>
</dbReference>
<protein>
    <submittedName>
        <fullName evidence="3">Tyrosine-protein kinase receptor Tie-2</fullName>
    </submittedName>
</protein>
<reference evidence="3 4" key="1">
    <citation type="submission" date="2019-08" db="EMBL/GenBank/DDBJ databases">
        <title>Whole genome of Aphis craccivora.</title>
        <authorList>
            <person name="Voronova N.V."/>
            <person name="Shulinski R.S."/>
            <person name="Bandarenka Y.V."/>
            <person name="Zhorov D.G."/>
            <person name="Warner D."/>
        </authorList>
    </citation>
    <scope>NUCLEOTIDE SEQUENCE [LARGE SCALE GENOMIC DNA]</scope>
    <source>
        <strain evidence="3">180601</strain>
        <tissue evidence="3">Whole Body</tissue>
    </source>
</reference>
<dbReference type="GO" id="GO:0016301">
    <property type="term" value="F:kinase activity"/>
    <property type="evidence" value="ECO:0007669"/>
    <property type="project" value="UniProtKB-KW"/>
</dbReference>
<dbReference type="InterPro" id="IPR050991">
    <property type="entry name" value="ECM_Regulatory_Proteins"/>
</dbReference>
<evidence type="ECO:0000313" key="3">
    <source>
        <dbReference type="EMBL" id="KAF0753286.1"/>
    </source>
</evidence>
<dbReference type="SMART" id="SM00060">
    <property type="entry name" value="FN3"/>
    <property type="match status" value="5"/>
</dbReference>
<dbReference type="Proteomes" id="UP000478052">
    <property type="component" value="Unassembled WGS sequence"/>
</dbReference>
<gene>
    <name evidence="3" type="ORF">FWK35_00012907</name>
</gene>
<accession>A0A6G0YCD3</accession>
<proteinExistence type="predicted"/>
<evidence type="ECO:0000313" key="4">
    <source>
        <dbReference type="Proteomes" id="UP000478052"/>
    </source>
</evidence>
<evidence type="ECO:0000259" key="2">
    <source>
        <dbReference type="PROSITE" id="PS50853"/>
    </source>
</evidence>
<dbReference type="PANTHER" id="PTHR46708">
    <property type="entry name" value="TENASCIN"/>
    <property type="match status" value="1"/>
</dbReference>
<dbReference type="AlphaFoldDB" id="A0A6G0YCD3"/>
<keyword evidence="3" id="KW-0808">Transferase</keyword>
<comment type="caution">
    <text evidence="3">The sequence shown here is derived from an EMBL/GenBank/DDBJ whole genome shotgun (WGS) entry which is preliminary data.</text>
</comment>
<sequence>CTSGTYGVNCEQQCPEGCRFNSCNAFTGVCNKGCTTNYVTPDCKEKYPWLKSPPQLESSDFNSIKLKIDLNLKNIKGSNNLKPDYYQVAFKIASNESEFQYSEMKKIDEQESVIEITNLKPGILYTFGAILVSEDGNYNIEDIKTVDYSTKCLIPSDTNYNVSLLSGTNYINVTWNKLNYKNEEDCKITEYLVKLIFYNTNLQQLNYSEEVKSNNNNGYILENLLPGKKYAVQITAITATGQANPSNLSYIYTEPYGYIQIKNIKTELNKHSSLIITWDVDENQAYSPLNFEFKYKVNKHFSCSTKVLTNKWTSILVYNQTKKEISDLIPNTQYVIKVDPKIKGYTYEDYANIIFVKTPISKPNLTPVISENNSWYITNQSAYFCWTINNSECSKLNGFFQGYQIRLKDVLKETQVEKSIKENTVTFDELKPDTRYELQVYVLTNYGYNLEQGLLIPFKTKSKLPVDELIRKSIGIRWSFNDTDVIDGFIVIVIDENLNSTKQIIIEPKRCIAWPTFYCTTIDNLIPTNQYTIKIKAKSLDYPTGGKPENLKTTNVGPTYISLEWDIPWIHNGVLKSFIVNIEEISSKDIDKCCESKPDVEIPITEELPSYNCTINDLKPGSTYSIGVLSKTSSYGQTSKIHVTTLPYSAASDVEDEQTIQIEESTTSAQYYDSTAVNMYDDDDR</sequence>